<comment type="caution">
    <text evidence="2">The sequence shown here is derived from an EMBL/GenBank/DDBJ whole genome shotgun (WGS) entry which is preliminary data.</text>
</comment>
<name>A0ABR2QG46_9ROSI</name>
<proteinExistence type="predicted"/>
<sequence>MNCESASTILDLKFNFSYKDAEVGDLEISNDEDSIPFDDDDDLELFDEDIRVGVSEGISFIDFSTRVQELALKSMEFTLVLKILGRWNEIPPQTTPLEVVPAEPYGPWMLVEKRRRRPARAQSSIPNQRYEAFVSNSKYNPIYVVNNADSDSANVSDVPPQPLPSDIVDANIGQLVVTDQHVSNDIENVDIPMAPAHAAKAKGKGVVATRKPLMNILGTRNMNIMSKKHGPSVASPSRPTKGRSLASNLNPAKHVAVQLAATAAPVVLLRDSGSRLPADLPQFQVHVNDTPSASAMVE</sequence>
<dbReference type="EMBL" id="JBBPBN010000040">
    <property type="protein sequence ID" value="KAK8999510.1"/>
    <property type="molecule type" value="Genomic_DNA"/>
</dbReference>
<accession>A0ABR2QG46</accession>
<protein>
    <submittedName>
        <fullName evidence="2">Uncharacterized protein</fullName>
    </submittedName>
</protein>
<dbReference type="Proteomes" id="UP001396334">
    <property type="component" value="Unassembled WGS sequence"/>
</dbReference>
<evidence type="ECO:0000313" key="3">
    <source>
        <dbReference type="Proteomes" id="UP001396334"/>
    </source>
</evidence>
<feature type="region of interest" description="Disordered" evidence="1">
    <location>
        <begin position="226"/>
        <end position="246"/>
    </location>
</feature>
<reference evidence="2 3" key="1">
    <citation type="journal article" date="2024" name="G3 (Bethesda)">
        <title>Genome assembly of Hibiscus sabdariffa L. provides insights into metabolisms of medicinal natural products.</title>
        <authorList>
            <person name="Kim T."/>
        </authorList>
    </citation>
    <scope>NUCLEOTIDE SEQUENCE [LARGE SCALE GENOMIC DNA]</scope>
    <source>
        <strain evidence="2">TK-2024</strain>
        <tissue evidence="2">Old leaves</tissue>
    </source>
</reference>
<gene>
    <name evidence="2" type="ORF">V6N11_070671</name>
</gene>
<evidence type="ECO:0000313" key="2">
    <source>
        <dbReference type="EMBL" id="KAK8999510.1"/>
    </source>
</evidence>
<organism evidence="2 3">
    <name type="scientific">Hibiscus sabdariffa</name>
    <name type="common">roselle</name>
    <dbReference type="NCBI Taxonomy" id="183260"/>
    <lineage>
        <taxon>Eukaryota</taxon>
        <taxon>Viridiplantae</taxon>
        <taxon>Streptophyta</taxon>
        <taxon>Embryophyta</taxon>
        <taxon>Tracheophyta</taxon>
        <taxon>Spermatophyta</taxon>
        <taxon>Magnoliopsida</taxon>
        <taxon>eudicotyledons</taxon>
        <taxon>Gunneridae</taxon>
        <taxon>Pentapetalae</taxon>
        <taxon>rosids</taxon>
        <taxon>malvids</taxon>
        <taxon>Malvales</taxon>
        <taxon>Malvaceae</taxon>
        <taxon>Malvoideae</taxon>
        <taxon>Hibiscus</taxon>
    </lineage>
</organism>
<keyword evidence="3" id="KW-1185">Reference proteome</keyword>
<evidence type="ECO:0000256" key="1">
    <source>
        <dbReference type="SAM" id="MobiDB-lite"/>
    </source>
</evidence>